<dbReference type="InterPro" id="IPR016187">
    <property type="entry name" value="CTDL_fold"/>
</dbReference>
<dbReference type="PANTHER" id="PTHR23150">
    <property type="entry name" value="SULFATASE MODIFYING FACTOR 1, 2"/>
    <property type="match status" value="1"/>
</dbReference>
<dbReference type="SUPFAM" id="SSF56436">
    <property type="entry name" value="C-type lectin-like"/>
    <property type="match status" value="1"/>
</dbReference>
<gene>
    <name evidence="3" type="ORF">HYZ11_12205</name>
</gene>
<protein>
    <submittedName>
        <fullName evidence="3">Formylglycine-generating enzyme family protein</fullName>
    </submittedName>
</protein>
<sequence length="276" mass="29901">MPRPIVLLGRCLLPALLFLLPAAAHRAHASAALELVDIPGGAFTMGDPRGEPDEAPRRVTVRPFRMMKHEVTNRQFAAFVQAAGHLTDPERAGFGHVWDGRWREVRGADWRHPHGPGDSAEGRETHPAVQVSARDAAAFCRWAGLRLPAEEEWEFAARGADGRRYPWGDAPPRQEGGRRANFGTVPCCAADASDGHLRTAPIGSFPAGASPFGLLDMAGNVWEWTASPFPGKPRLVALRGGGWGNNPWCLRASYRHANPADIGLDMVGFRCAGDGR</sequence>
<organism evidence="3 4">
    <name type="scientific">Tectimicrobiota bacterium</name>
    <dbReference type="NCBI Taxonomy" id="2528274"/>
    <lineage>
        <taxon>Bacteria</taxon>
        <taxon>Pseudomonadati</taxon>
        <taxon>Nitrospinota/Tectimicrobiota group</taxon>
        <taxon>Candidatus Tectimicrobiota</taxon>
    </lineage>
</organism>
<dbReference type="Proteomes" id="UP000782312">
    <property type="component" value="Unassembled WGS sequence"/>
</dbReference>
<dbReference type="EMBL" id="JACPUR010000028">
    <property type="protein sequence ID" value="MBI3128360.1"/>
    <property type="molecule type" value="Genomic_DNA"/>
</dbReference>
<dbReference type="InterPro" id="IPR042095">
    <property type="entry name" value="SUMF_sf"/>
</dbReference>
<evidence type="ECO:0000313" key="4">
    <source>
        <dbReference type="Proteomes" id="UP000782312"/>
    </source>
</evidence>
<keyword evidence="1" id="KW-0732">Signal</keyword>
<feature type="chain" id="PRO_5037188858" evidence="1">
    <location>
        <begin position="27"/>
        <end position="276"/>
    </location>
</feature>
<feature type="signal peptide" evidence="1">
    <location>
        <begin position="1"/>
        <end position="26"/>
    </location>
</feature>
<dbReference type="InterPro" id="IPR051043">
    <property type="entry name" value="Sulfatase_Mod_Factor_Kinase"/>
</dbReference>
<proteinExistence type="predicted"/>
<comment type="caution">
    <text evidence="3">The sequence shown here is derived from an EMBL/GenBank/DDBJ whole genome shotgun (WGS) entry which is preliminary data.</text>
</comment>
<dbReference type="AlphaFoldDB" id="A0A932I1U7"/>
<name>A0A932I1U7_UNCTE</name>
<feature type="domain" description="Sulfatase-modifying factor enzyme-like" evidence="2">
    <location>
        <begin position="34"/>
        <end position="272"/>
    </location>
</feature>
<dbReference type="GO" id="GO:0120147">
    <property type="term" value="F:formylglycine-generating oxidase activity"/>
    <property type="evidence" value="ECO:0007669"/>
    <property type="project" value="TreeGrafter"/>
</dbReference>
<accession>A0A932I1U7</accession>
<reference evidence="3" key="1">
    <citation type="submission" date="2020-07" db="EMBL/GenBank/DDBJ databases">
        <title>Huge and variable diversity of episymbiotic CPR bacteria and DPANN archaea in groundwater ecosystems.</title>
        <authorList>
            <person name="He C.Y."/>
            <person name="Keren R."/>
            <person name="Whittaker M."/>
            <person name="Farag I.F."/>
            <person name="Doudna J."/>
            <person name="Cate J.H.D."/>
            <person name="Banfield J.F."/>
        </authorList>
    </citation>
    <scope>NUCLEOTIDE SEQUENCE</scope>
    <source>
        <strain evidence="3">NC_groundwater_763_Ag_S-0.2um_68_21</strain>
    </source>
</reference>
<dbReference type="Pfam" id="PF03781">
    <property type="entry name" value="FGE-sulfatase"/>
    <property type="match status" value="1"/>
</dbReference>
<evidence type="ECO:0000259" key="2">
    <source>
        <dbReference type="Pfam" id="PF03781"/>
    </source>
</evidence>
<evidence type="ECO:0000313" key="3">
    <source>
        <dbReference type="EMBL" id="MBI3128360.1"/>
    </source>
</evidence>
<dbReference type="Gene3D" id="3.90.1580.10">
    <property type="entry name" value="paralog of FGE (formylglycine-generating enzyme)"/>
    <property type="match status" value="1"/>
</dbReference>
<evidence type="ECO:0000256" key="1">
    <source>
        <dbReference type="SAM" id="SignalP"/>
    </source>
</evidence>
<dbReference type="InterPro" id="IPR005532">
    <property type="entry name" value="SUMF_dom"/>
</dbReference>
<dbReference type="PANTHER" id="PTHR23150:SF19">
    <property type="entry name" value="FORMYLGLYCINE-GENERATING ENZYME"/>
    <property type="match status" value="1"/>
</dbReference>